<feature type="compositionally biased region" description="Acidic residues" evidence="1">
    <location>
        <begin position="396"/>
        <end position="407"/>
    </location>
</feature>
<feature type="region of interest" description="Disordered" evidence="1">
    <location>
        <begin position="1035"/>
        <end position="1160"/>
    </location>
</feature>
<dbReference type="EMBL" id="LVZK01000003">
    <property type="protein sequence ID" value="OAP85309.1"/>
    <property type="molecule type" value="Genomic_DNA"/>
</dbReference>
<dbReference type="Proteomes" id="UP000078368">
    <property type="component" value="Unassembled WGS sequence"/>
</dbReference>
<organism evidence="2 3">
    <name type="scientific">Peptidiphaga gingivicola</name>
    <dbReference type="NCBI Taxonomy" id="2741497"/>
    <lineage>
        <taxon>Bacteria</taxon>
        <taxon>Bacillati</taxon>
        <taxon>Actinomycetota</taxon>
        <taxon>Actinomycetes</taxon>
        <taxon>Actinomycetales</taxon>
        <taxon>Actinomycetaceae</taxon>
        <taxon>Peptidiphaga</taxon>
    </lineage>
</organism>
<accession>A0A179B1Z0</accession>
<dbReference type="InterPro" id="IPR019151">
    <property type="entry name" value="Proteasome_assmbl_chaperone_2"/>
</dbReference>
<feature type="compositionally biased region" description="Basic and acidic residues" evidence="1">
    <location>
        <begin position="543"/>
        <end position="555"/>
    </location>
</feature>
<dbReference type="OrthoDB" id="3733464at2"/>
<dbReference type="RefSeq" id="WP_064231917.1">
    <property type="nucleotide sequence ID" value="NZ_LVZK01000003.1"/>
</dbReference>
<feature type="compositionally biased region" description="Gly residues" evidence="1">
    <location>
        <begin position="919"/>
        <end position="930"/>
    </location>
</feature>
<feature type="region of interest" description="Disordered" evidence="1">
    <location>
        <begin position="650"/>
        <end position="705"/>
    </location>
</feature>
<feature type="compositionally biased region" description="Low complexity" evidence="1">
    <location>
        <begin position="568"/>
        <end position="580"/>
    </location>
</feature>
<feature type="compositionally biased region" description="Low complexity" evidence="1">
    <location>
        <begin position="613"/>
        <end position="623"/>
    </location>
</feature>
<dbReference type="SUPFAM" id="SSF159659">
    <property type="entry name" value="Cgl1923-like"/>
    <property type="match status" value="1"/>
</dbReference>
<dbReference type="InterPro" id="IPR038389">
    <property type="entry name" value="PSMG2_sf"/>
</dbReference>
<dbReference type="Gene3D" id="3.40.50.10900">
    <property type="entry name" value="PAC-like subunit"/>
    <property type="match status" value="1"/>
</dbReference>
<dbReference type="AlphaFoldDB" id="A0A179B1Z0"/>
<feature type="compositionally biased region" description="Low complexity" evidence="1">
    <location>
        <begin position="790"/>
        <end position="819"/>
    </location>
</feature>
<feature type="compositionally biased region" description="Basic and acidic residues" evidence="1">
    <location>
        <begin position="526"/>
        <end position="536"/>
    </location>
</feature>
<evidence type="ECO:0000256" key="1">
    <source>
        <dbReference type="SAM" id="MobiDB-lite"/>
    </source>
</evidence>
<feature type="region of interest" description="Disordered" evidence="1">
    <location>
        <begin position="431"/>
        <end position="623"/>
    </location>
</feature>
<evidence type="ECO:0000313" key="3">
    <source>
        <dbReference type="Proteomes" id="UP000078368"/>
    </source>
</evidence>
<name>A0A179B1Z0_9ACTO</name>
<evidence type="ECO:0008006" key="4">
    <source>
        <dbReference type="Google" id="ProtNLM"/>
    </source>
</evidence>
<feature type="compositionally biased region" description="Basic and acidic residues" evidence="1">
    <location>
        <begin position="599"/>
        <end position="609"/>
    </location>
</feature>
<feature type="compositionally biased region" description="Basic and acidic residues" evidence="1">
    <location>
        <begin position="346"/>
        <end position="361"/>
    </location>
</feature>
<protein>
    <recommendedName>
        <fullName evidence="4">PAC2 family protein</fullName>
    </recommendedName>
</protein>
<gene>
    <name evidence="2" type="ORF">A4H34_09395</name>
</gene>
<feature type="region of interest" description="Disordered" evidence="1">
    <location>
        <begin position="335"/>
        <end position="414"/>
    </location>
</feature>
<feature type="compositionally biased region" description="Low complexity" evidence="1">
    <location>
        <begin position="366"/>
        <end position="375"/>
    </location>
</feature>
<evidence type="ECO:0000313" key="2">
    <source>
        <dbReference type="EMBL" id="OAP85309.1"/>
    </source>
</evidence>
<feature type="compositionally biased region" description="Basic residues" evidence="1">
    <location>
        <begin position="1151"/>
        <end position="1160"/>
    </location>
</feature>
<feature type="compositionally biased region" description="Low complexity" evidence="1">
    <location>
        <begin position="863"/>
        <end position="877"/>
    </location>
</feature>
<proteinExistence type="predicted"/>
<feature type="compositionally biased region" description="Basic and acidic residues" evidence="1">
    <location>
        <begin position="667"/>
        <end position="683"/>
    </location>
</feature>
<feature type="region of interest" description="Disordered" evidence="1">
    <location>
        <begin position="720"/>
        <end position="746"/>
    </location>
</feature>
<keyword evidence="3" id="KW-1185">Reference proteome</keyword>
<feature type="region of interest" description="Disordered" evidence="1">
    <location>
        <begin position="764"/>
        <end position="973"/>
    </location>
</feature>
<dbReference type="STRING" id="1823756.A4H34_09395"/>
<reference evidence="2 3" key="1">
    <citation type="submission" date="2016-04" db="EMBL/GenBank/DDBJ databases">
        <title>Peptidophaga gingivicola gen. nov., sp. nov., isolated from human subgingival plaque.</title>
        <authorList>
            <person name="Beall C.J."/>
            <person name="Mokrzan E.M."/>
            <person name="Griffen A.L."/>
            <person name="Leys E.J."/>
        </authorList>
    </citation>
    <scope>NUCLEOTIDE SEQUENCE [LARGE SCALE GENOMIC DNA]</scope>
    <source>
        <strain evidence="2 3">BA112</strain>
    </source>
</reference>
<sequence>MGHFVSFPEAEGPERVERLVLNLVDPAVDAGAVGQLISLSLSPLDGGAAALFNSDPLIDYRSQRPLMNYKDGRLVDMRRSGIVLSHASDVEGQPFLHLHGAEPDFQWDALLADMIDIIERFGVKSTFSFTAVPSATPHTRPADMVVRTADKREDQVFEADFWFTASFADYVEFHTAKLGISHTNVAVRVPVYLAGDRYFTGAAGALGLTSSLSGLYFPLGDLEQAAAEEVEAYSSAIEGNEELAQFIDKLEKDYDANGSVRGYVTAPKPELRVPTVDEIGRAAEQFLAGVSSPRASASEKTFDPQGLLRKMERYQGFLPGEPGVGESPAFDVSAMRSHQAGAAAEAPERPADDEGDSRGSAEEAADVATDAQAAESPEGAAESVADPAEGSAVGENEADGADADAEAAESGAGAGVADAFEPEEADIAGPEAPAADAAEVEGEAAAEAEAAVGFESDEDFSTVSEEAGSGSKDVALTNSAAESDVPVESDSAAESDVPAEAVDARDRSGVAAGFGDVGVVGGESDPEARGESDPTRGDASNLGDDRSGASKRENQEEALQADVEADNAGEFGSAAGAEESGTGEDGGREAYAVGEADLDGEKDGLREQAEPYGHAGAEELAGTEEAVGVEGGAVEEIADTEDARAFAGVEGAQESVGVEGSQEFADVEDRRELSGIQEARDLNGIESTGKSADNEPGEVLEPDETLEPLSALGRIKAFLKNLPDAPDPSEQNGEPGEVLDPAETLEPLSASGYIDVAAIESSGWSAPEGHVQDFGENGIPGEDAEGAEGDGAILDAADAGSEDQAVGFEAAAAETEANAGLLITESEVIESMMGDSAEQPSNADGAPAESSAERVSVVDGALADSAMAGPPSGAGSAENPEAWERPNELEPPVSFDSAGSFEPAAFDSSDPLESSRAFGGPGTLPAGGEGSPREFEGVSFTTGDGGQAVGYEADGSEEGFIPSGAQGGDVDAWPVRGWDEALGFGRESETVVSQEDANASHNIVFAPHVFGAALSAGDTPRHSALERMQTLVLKDSPEADALAEAASEKAEQEAPAETDGDAPASGEMAPDGAGLTGENPESPGEDEPSDGASNDAAANEIGPAGDGGAAPAISVPNEADPLGGAGADSVPPASLPASNVGQLPEPGQGQVKRRRGKHSA</sequence>
<feature type="compositionally biased region" description="Acidic residues" evidence="1">
    <location>
        <begin position="695"/>
        <end position="705"/>
    </location>
</feature>
<dbReference type="Pfam" id="PF09754">
    <property type="entry name" value="PAC2"/>
    <property type="match status" value="1"/>
</dbReference>
<comment type="caution">
    <text evidence="2">The sequence shown here is derived from an EMBL/GenBank/DDBJ whole genome shotgun (WGS) entry which is preliminary data.</text>
</comment>